<dbReference type="SUPFAM" id="SSF53137">
    <property type="entry name" value="Translational machinery components"/>
    <property type="match status" value="1"/>
</dbReference>
<dbReference type="Gene3D" id="3.30.420.60">
    <property type="entry name" value="eRF1 domain 2"/>
    <property type="match status" value="1"/>
</dbReference>
<evidence type="ECO:0000313" key="2">
    <source>
        <dbReference type="Proteomes" id="UP000078463"/>
    </source>
</evidence>
<dbReference type="OrthoDB" id="8562324at2"/>
<keyword evidence="2" id="KW-1185">Reference proteome</keyword>
<reference evidence="2" key="1">
    <citation type="submission" date="2016-05" db="EMBL/GenBank/DDBJ databases">
        <title>Polynucleobacter sp. QLW-P1FAT50C-4 genome.</title>
        <authorList>
            <person name="Hahn M.W."/>
        </authorList>
    </citation>
    <scope>NUCLEOTIDE SEQUENCE [LARGE SCALE GENOMIC DNA]</scope>
    <source>
        <strain evidence="2">QLW-P1FAT50C-4</strain>
    </source>
</reference>
<evidence type="ECO:0000313" key="1">
    <source>
        <dbReference type="EMBL" id="ANI99765.1"/>
    </source>
</evidence>
<dbReference type="Proteomes" id="UP000078463">
    <property type="component" value="Chromosome"/>
</dbReference>
<dbReference type="RefSeq" id="WP_068948773.1">
    <property type="nucleotide sequence ID" value="NZ_CP015922.1"/>
</dbReference>
<organism evidence="1 2">
    <name type="scientific">Polynucleobacter wuianus</name>
    <dbReference type="NCBI Taxonomy" id="1743168"/>
    <lineage>
        <taxon>Bacteria</taxon>
        <taxon>Pseudomonadati</taxon>
        <taxon>Pseudomonadota</taxon>
        <taxon>Betaproteobacteria</taxon>
        <taxon>Burkholderiales</taxon>
        <taxon>Burkholderiaceae</taxon>
        <taxon>Polynucleobacter</taxon>
    </lineage>
</organism>
<proteinExistence type="predicted"/>
<name>A0A191UFT3_9BURK</name>
<accession>A0A191UFT3</accession>
<dbReference type="AlphaFoldDB" id="A0A191UFT3"/>
<dbReference type="EMBL" id="CP015922">
    <property type="protein sequence ID" value="ANI99765.1"/>
    <property type="molecule type" value="Genomic_DNA"/>
</dbReference>
<dbReference type="InterPro" id="IPR042226">
    <property type="entry name" value="eFR1_2_sf"/>
</dbReference>
<gene>
    <name evidence="1" type="ORF">A8O14_06580</name>
</gene>
<dbReference type="STRING" id="1743168.A8O14_06580"/>
<protein>
    <submittedName>
        <fullName evidence="1">Translational machinery protein</fullName>
    </submittedName>
</protein>
<dbReference type="KEGG" id="pwu:A8O14_06580"/>
<sequence>MSLNHAVIWIDHKEAHVMFLSKEASEAEIIRSKSTHSHLHHKGGEVGSGKVILDSKYLHSVIEAVNKSLEILILGPGSAKLELIKHAHQHDAKIAEKIVGVETVDHPSDKEILAYARKFFYKVDQML</sequence>